<proteinExistence type="predicted"/>
<dbReference type="Proteomes" id="UP000789920">
    <property type="component" value="Unassembled WGS sequence"/>
</dbReference>
<evidence type="ECO:0000313" key="1">
    <source>
        <dbReference type="EMBL" id="CAG8806084.1"/>
    </source>
</evidence>
<evidence type="ECO:0000313" key="2">
    <source>
        <dbReference type="Proteomes" id="UP000789920"/>
    </source>
</evidence>
<sequence>MNNSNISRIDTLEEDDDQSSSSPISDFEIISNCEDDIISISSSHENCDESADELPDEESESDDENPIELLNDSDFLYSDSDDNQTIYDGDNLRSSRRSTSSEQKRSSDFLSDSNSIDNVQVSGICESHDSNNWCSKCRPNWHPNINFNDTFKIKNLSISKFLINSNERSHCSSCTPIWIDFKSGLDPIMTSEGLILANPTFMNPGSRSHSGNKTNVVALRKIGLTNNYDETYFSDLSECKSCIYKSGHVLPYLGVTFHPENLRYMVVMPFLPNRNLREYLKHPDNFKSFIWSRRLSMLHTIAIELANLHNLGIIHKNLHPNNILIGKDIEDPMISDVGKRPLIPDHVPSFYAELIRMCWDAFPDNRPDMREIAGIFNYWRNKLVVSGSNY</sequence>
<reference evidence="1" key="1">
    <citation type="submission" date="2021-06" db="EMBL/GenBank/DDBJ databases">
        <authorList>
            <person name="Kallberg Y."/>
            <person name="Tangrot J."/>
            <person name="Rosling A."/>
        </authorList>
    </citation>
    <scope>NUCLEOTIDE SEQUENCE</scope>
    <source>
        <strain evidence="1">MA461A</strain>
    </source>
</reference>
<feature type="non-terminal residue" evidence="1">
    <location>
        <position position="390"/>
    </location>
</feature>
<accession>A0ACA9RQL1</accession>
<gene>
    <name evidence="1" type="ORF">RPERSI_LOCUS22083</name>
</gene>
<dbReference type="EMBL" id="CAJVQC010066065">
    <property type="protein sequence ID" value="CAG8806084.1"/>
    <property type="molecule type" value="Genomic_DNA"/>
</dbReference>
<comment type="caution">
    <text evidence="1">The sequence shown here is derived from an EMBL/GenBank/DDBJ whole genome shotgun (WGS) entry which is preliminary data.</text>
</comment>
<organism evidence="1 2">
    <name type="scientific">Racocetra persica</name>
    <dbReference type="NCBI Taxonomy" id="160502"/>
    <lineage>
        <taxon>Eukaryota</taxon>
        <taxon>Fungi</taxon>
        <taxon>Fungi incertae sedis</taxon>
        <taxon>Mucoromycota</taxon>
        <taxon>Glomeromycotina</taxon>
        <taxon>Glomeromycetes</taxon>
        <taxon>Diversisporales</taxon>
        <taxon>Gigasporaceae</taxon>
        <taxon>Racocetra</taxon>
    </lineage>
</organism>
<name>A0ACA9RQL1_9GLOM</name>
<keyword evidence="2" id="KW-1185">Reference proteome</keyword>
<protein>
    <submittedName>
        <fullName evidence="1">22050_t:CDS:1</fullName>
    </submittedName>
</protein>